<dbReference type="FunFam" id="3.40.1670.10:FF:000003">
    <property type="entry name" value="Phenolic acid decarboxylase"/>
    <property type="match status" value="1"/>
</dbReference>
<dbReference type="Proteomes" id="UP000002593">
    <property type="component" value="Chromosome"/>
</dbReference>
<feature type="domain" description="3-octaprenyl-4-hydroxybenzoate carboxy-lyase-like Rift-related" evidence="9">
    <location>
        <begin position="108"/>
        <end position="285"/>
    </location>
</feature>
<reference evidence="11 12" key="1">
    <citation type="journal article" date="2007" name="Archaea">
        <title>The genome of Hyperthermus butylicus: a sulfur-reducing, peptide fermenting, neutrophilic Crenarchaeote growing up to 108 degrees C.</title>
        <authorList>
            <person name="Brugger K."/>
            <person name="Chen L."/>
            <person name="Stark M."/>
            <person name="Zibat A."/>
            <person name="Redder P."/>
            <person name="Ruepp A."/>
            <person name="Awayez M."/>
            <person name="She Q."/>
            <person name="Garrett R.A."/>
            <person name="Klenk H.P."/>
        </authorList>
    </citation>
    <scope>NUCLEOTIDE SEQUENCE [LARGE SCALE GENOMIC DNA]</scope>
    <source>
        <strain evidence="12">DSM 5456 / JCM 9403 / PLM1-5</strain>
    </source>
</reference>
<protein>
    <recommendedName>
        <fullName evidence="7">Anhydromevalonate phosphate decarboxylase</fullName>
        <ecNumber evidence="6">4.1.1.126</ecNumber>
    </recommendedName>
</protein>
<dbReference type="HOGENOM" id="CLU_023348_5_1_2"/>
<evidence type="ECO:0000259" key="10">
    <source>
        <dbReference type="Pfam" id="PF20696"/>
    </source>
</evidence>
<evidence type="ECO:0000259" key="9">
    <source>
        <dbReference type="Pfam" id="PF01977"/>
    </source>
</evidence>
<dbReference type="RefSeq" id="WP_011822767.1">
    <property type="nucleotide sequence ID" value="NC_008818.1"/>
</dbReference>
<dbReference type="STRING" id="415426.Hbut_1635"/>
<dbReference type="NCBIfam" id="TIGR00148">
    <property type="entry name" value="UbiD family decarboxylase"/>
    <property type="match status" value="1"/>
</dbReference>
<comment type="catalytic activity">
    <reaction evidence="4">
        <text>(2E)-3-methyl-5-phosphooxypent-2-enoate + H(+) = isopentenyl phosphate + CO2</text>
        <dbReference type="Rhea" id="RHEA:78971"/>
        <dbReference type="ChEBI" id="CHEBI:15378"/>
        <dbReference type="ChEBI" id="CHEBI:16526"/>
        <dbReference type="ChEBI" id="CHEBI:65078"/>
        <dbReference type="ChEBI" id="CHEBI:229665"/>
        <dbReference type="EC" id="4.1.1.126"/>
    </reaction>
    <physiologicalReaction direction="left-to-right" evidence="4">
        <dbReference type="Rhea" id="RHEA:78972"/>
    </physiologicalReaction>
</comment>
<dbReference type="PANTHER" id="PTHR30108:SF21">
    <property type="entry name" value="4-HYDROXYBENZOATE DECARBOXYLASE"/>
    <property type="match status" value="1"/>
</dbReference>
<dbReference type="Pfam" id="PF01977">
    <property type="entry name" value="UbiD"/>
    <property type="match status" value="1"/>
</dbReference>
<evidence type="ECO:0000256" key="5">
    <source>
        <dbReference type="ARBA" id="ARBA00049583"/>
    </source>
</evidence>
<evidence type="ECO:0000256" key="2">
    <source>
        <dbReference type="ARBA" id="ARBA00005092"/>
    </source>
</evidence>
<dbReference type="Pfam" id="PF20696">
    <property type="entry name" value="UbiD_C"/>
    <property type="match status" value="1"/>
</dbReference>
<dbReference type="InterPro" id="IPR048304">
    <property type="entry name" value="UbiD_Rift_dom"/>
</dbReference>
<dbReference type="SUPFAM" id="SSF143968">
    <property type="entry name" value="UbiD C-terminal domain-like"/>
    <property type="match status" value="1"/>
</dbReference>
<dbReference type="KEGG" id="hbu:Hbut_1635"/>
<dbReference type="EC" id="4.1.1.126" evidence="6"/>
<sequence>MRNLDGALAPVLEHLVKKGASIVWAEGRLSRVYEAARFAAQLDGRAVAVYNIKELPYVFASNIVYSRKILYMLLEADSDMSAYEKILSLKPESLARGEFSDYFEEAGSGLDLLPALRFYEGDGGLYVTSSIFIACNGKACNASIHRIMVSDDYSYAAVRVVPRHLYRILMERGGSTPVAVVVGVDPRIMLAAALSPPFGVFELELAAALTGGLRVCETPRYRLPVPCGASMVIEAVLGPERRSEGPFVDLLGLYDNVRSEPELKVESIYVNKVYEPVLHAILPGGTEHKLFMGFPREASIYDAVRRVVPRVVKVRLTPGSGMWLHAVISIEKQHDGDGKNAGLAALAGHPSLKHVVVVDADIDPDDPQQVEWAIATRLQADRGIVIVSHARGSTLDPSAVDGLTAKLIVDATVPIGERSRYTRPIIPGS</sequence>
<name>A2BN88_HYPBU</name>
<dbReference type="InterPro" id="IPR002830">
    <property type="entry name" value="UbiD"/>
</dbReference>
<comment type="similarity">
    <text evidence="3">Belongs to the UbiD family.</text>
</comment>
<comment type="cofactor">
    <cofactor evidence="1">
        <name>Mn(2+)</name>
        <dbReference type="ChEBI" id="CHEBI:29035"/>
    </cofactor>
</comment>
<dbReference type="GeneID" id="4782696"/>
<proteinExistence type="inferred from homology"/>
<evidence type="ECO:0000256" key="4">
    <source>
        <dbReference type="ARBA" id="ARBA00049054"/>
    </source>
</evidence>
<comment type="function">
    <text evidence="5">Catalyzes the conversion of trans-anhydromevalonate 5-phosphate (tAHMP) into isopentenyl phosphate. Involved in the archaeal mevalonate (MVA) pathway, which provides fundamental precursors for isoprenoid biosynthesis, such as isopentenyl diphosphate (IPP) and dimethylallyl diphosphate (DMAPP).</text>
</comment>
<evidence type="ECO:0000313" key="12">
    <source>
        <dbReference type="Proteomes" id="UP000002593"/>
    </source>
</evidence>
<comment type="cofactor">
    <cofactor evidence="8">
        <name>prenylated FMN</name>
        <dbReference type="ChEBI" id="CHEBI:87746"/>
    </cofactor>
</comment>
<evidence type="ECO:0000256" key="8">
    <source>
        <dbReference type="ARBA" id="ARBA00049936"/>
    </source>
</evidence>
<dbReference type="AlphaFoldDB" id="A2BN88"/>
<dbReference type="PANTHER" id="PTHR30108">
    <property type="entry name" value="3-OCTAPRENYL-4-HYDROXYBENZOATE CARBOXY-LYASE-RELATED"/>
    <property type="match status" value="1"/>
</dbReference>
<evidence type="ECO:0000313" key="11">
    <source>
        <dbReference type="EMBL" id="ABM81449.1"/>
    </source>
</evidence>
<gene>
    <name evidence="11" type="ordered locus">Hbut_1635</name>
</gene>
<accession>A2BN88</accession>
<dbReference type="GO" id="GO:0016831">
    <property type="term" value="F:carboxy-lyase activity"/>
    <property type="evidence" value="ECO:0007669"/>
    <property type="project" value="InterPro"/>
</dbReference>
<dbReference type="EnsemblBacteria" id="ABM81449">
    <property type="protein sequence ID" value="ABM81449"/>
    <property type="gene ID" value="Hbut_1635"/>
</dbReference>
<comment type="pathway">
    <text evidence="2">Isoprenoid biosynthesis; isopentenyl diphosphate biosynthesis via mevalonate pathway.</text>
</comment>
<dbReference type="EMBL" id="CP000493">
    <property type="protein sequence ID" value="ABM81449.1"/>
    <property type="molecule type" value="Genomic_DNA"/>
</dbReference>
<evidence type="ECO:0000256" key="1">
    <source>
        <dbReference type="ARBA" id="ARBA00001936"/>
    </source>
</evidence>
<evidence type="ECO:0000256" key="7">
    <source>
        <dbReference type="ARBA" id="ARBA00049754"/>
    </source>
</evidence>
<organism evidence="11 12">
    <name type="scientific">Hyperthermus butylicus (strain DSM 5456 / JCM 9403 / PLM1-5)</name>
    <dbReference type="NCBI Taxonomy" id="415426"/>
    <lineage>
        <taxon>Archaea</taxon>
        <taxon>Thermoproteota</taxon>
        <taxon>Thermoprotei</taxon>
        <taxon>Desulfurococcales</taxon>
        <taxon>Pyrodictiaceae</taxon>
        <taxon>Hyperthermus</taxon>
    </lineage>
</organism>
<dbReference type="GO" id="GO:0005737">
    <property type="term" value="C:cytoplasm"/>
    <property type="evidence" value="ECO:0007669"/>
    <property type="project" value="TreeGrafter"/>
</dbReference>
<keyword evidence="12" id="KW-1185">Reference proteome</keyword>
<dbReference type="eggNOG" id="arCOG01671">
    <property type="taxonomic scope" value="Archaea"/>
</dbReference>
<dbReference type="InterPro" id="IPR049381">
    <property type="entry name" value="UbiD-like_C"/>
</dbReference>
<evidence type="ECO:0000256" key="3">
    <source>
        <dbReference type="ARBA" id="ARBA00010021"/>
    </source>
</evidence>
<feature type="domain" description="3-octaprenyl-4-hydroxybenzoate carboxy-lyase-like C-terminal" evidence="10">
    <location>
        <begin position="290"/>
        <end position="411"/>
    </location>
</feature>
<dbReference type="SUPFAM" id="SSF50475">
    <property type="entry name" value="FMN-binding split barrel"/>
    <property type="match status" value="1"/>
</dbReference>
<dbReference type="OrthoDB" id="8480at2157"/>
<evidence type="ECO:0000256" key="6">
    <source>
        <dbReference type="ARBA" id="ARBA00049727"/>
    </source>
</evidence>
<dbReference type="Gene3D" id="3.40.1670.10">
    <property type="entry name" value="UbiD C-terminal domain-like"/>
    <property type="match status" value="1"/>
</dbReference>